<dbReference type="RefSeq" id="WP_204698518.1">
    <property type="nucleotide sequence ID" value="NZ_JAFBEC010000008.1"/>
</dbReference>
<comment type="caution">
    <text evidence="2">The sequence shown here is derived from an EMBL/GenBank/DDBJ whole genome shotgun (WGS) entry which is preliminary data.</text>
</comment>
<keyword evidence="1" id="KW-0472">Membrane</keyword>
<feature type="transmembrane region" description="Helical" evidence="1">
    <location>
        <begin position="92"/>
        <end position="112"/>
    </location>
</feature>
<evidence type="ECO:0000256" key="1">
    <source>
        <dbReference type="SAM" id="Phobius"/>
    </source>
</evidence>
<dbReference type="EMBL" id="JAFBEC010000008">
    <property type="protein sequence ID" value="MBM7633806.1"/>
    <property type="molecule type" value="Genomic_DNA"/>
</dbReference>
<sequence>MSYFDSFRKVESFTVQEFMRGDHHKSRKERKKEEKLVALTTATAISGGIAVQPWLFSMVNAAEAIPVGALGDGVKSRIVHSFDPLIDLLQNLSLPLAGVMVTVGGIFVMLGMKERGYSLLMQASIGYILLQLSPLFMDLLVSIGESI</sequence>
<keyword evidence="3" id="KW-1185">Reference proteome</keyword>
<evidence type="ECO:0000313" key="3">
    <source>
        <dbReference type="Proteomes" id="UP000741863"/>
    </source>
</evidence>
<dbReference type="Proteomes" id="UP000741863">
    <property type="component" value="Unassembled WGS sequence"/>
</dbReference>
<organism evidence="2 3">
    <name type="scientific">Geomicrobium sediminis</name>
    <dbReference type="NCBI Taxonomy" id="1347788"/>
    <lineage>
        <taxon>Bacteria</taxon>
        <taxon>Bacillati</taxon>
        <taxon>Bacillota</taxon>
        <taxon>Bacilli</taxon>
        <taxon>Bacillales</taxon>
        <taxon>Geomicrobium</taxon>
    </lineage>
</organism>
<accession>A0ABS2PEN4</accession>
<protein>
    <recommendedName>
        <fullName evidence="4">TrbC/VirB2 family protein</fullName>
    </recommendedName>
</protein>
<name>A0ABS2PEN4_9BACL</name>
<keyword evidence="1" id="KW-0812">Transmembrane</keyword>
<keyword evidence="1" id="KW-1133">Transmembrane helix</keyword>
<proteinExistence type="predicted"/>
<reference evidence="2 3" key="1">
    <citation type="submission" date="2021-01" db="EMBL/GenBank/DDBJ databases">
        <title>Genomic Encyclopedia of Type Strains, Phase IV (KMG-IV): sequencing the most valuable type-strain genomes for metagenomic binning, comparative biology and taxonomic classification.</title>
        <authorList>
            <person name="Goeker M."/>
        </authorList>
    </citation>
    <scope>NUCLEOTIDE SEQUENCE [LARGE SCALE GENOMIC DNA]</scope>
    <source>
        <strain evidence="2 3">DSM 25540</strain>
    </source>
</reference>
<evidence type="ECO:0008006" key="4">
    <source>
        <dbReference type="Google" id="ProtNLM"/>
    </source>
</evidence>
<feature type="transmembrane region" description="Helical" evidence="1">
    <location>
        <begin position="36"/>
        <end position="56"/>
    </location>
</feature>
<evidence type="ECO:0000313" key="2">
    <source>
        <dbReference type="EMBL" id="MBM7633806.1"/>
    </source>
</evidence>
<gene>
    <name evidence="2" type="ORF">JOD17_002902</name>
</gene>